<keyword evidence="2" id="KW-1185">Reference proteome</keyword>
<geneLocation type="plasmid" evidence="1 2">
    <name>P2</name>
</geneLocation>
<dbReference type="RefSeq" id="WP_014686857.1">
    <property type="nucleotide sequence ID" value="NC_017791.1"/>
</dbReference>
<accession>H8H2L8</accession>
<dbReference type="KEGG" id="dgo:DGo_PB0496"/>
<dbReference type="OrthoDB" id="1423267at2"/>
<sequence length="215" mass="24611">MNKIRFAVIDDSYDEAGDIIYILNNYADKYDISFRLYVPNTNEDLSSILKEVESLQYNGIIIDQRLGEYSHITSGGIEIAQKVRNIDKALPIFILTKYIGDESLISLGFSIDDAIEKNQIIEHPEAFLGRLMRSAGRYIAHNKNISDEMNKLIEYSYSRELTEEENKRLIEIKMTFTPYSVIEGAINQESEIDKSIDAKMDAAIELLNRIQNGNK</sequence>
<protein>
    <submittedName>
        <fullName evidence="1">Uncharacterized protein</fullName>
    </submittedName>
</protein>
<dbReference type="SUPFAM" id="SSF52172">
    <property type="entry name" value="CheY-like"/>
    <property type="match status" value="1"/>
</dbReference>
<dbReference type="HOGENOM" id="CLU_1281447_0_0_0"/>
<evidence type="ECO:0000313" key="1">
    <source>
        <dbReference type="EMBL" id="AFD27765.1"/>
    </source>
</evidence>
<proteinExistence type="predicted"/>
<dbReference type="AlphaFoldDB" id="H8H2L8"/>
<reference evidence="1 2" key="1">
    <citation type="journal article" date="2012" name="PLoS ONE">
        <title>Genome sequence and transcriptome analysis of the radioresistant bacterium Deinococcus gobiensis: insights into the extreme environmental adaptations.</title>
        <authorList>
            <person name="Yuan M."/>
            <person name="Chen M."/>
            <person name="Zhang W."/>
            <person name="Lu W."/>
            <person name="Wang J."/>
            <person name="Yang M."/>
            <person name="Zhao P."/>
            <person name="Tang R."/>
            <person name="Li X."/>
            <person name="Hao Y."/>
            <person name="Zhou Z."/>
            <person name="Zhan Y."/>
            <person name="Yu H."/>
            <person name="Teng C."/>
            <person name="Yan Y."/>
            <person name="Ping S."/>
            <person name="Wang Y."/>
            <person name="Lin M."/>
        </authorList>
    </citation>
    <scope>NUCLEOTIDE SEQUENCE [LARGE SCALE GENOMIC DNA]</scope>
    <source>
        <strain evidence="2">DSM 21396 / JCM 16679 / CGMCC 1.7299 / I-0</strain>
        <plasmid evidence="1">P2</plasmid>
    </source>
</reference>
<dbReference type="PATRIC" id="fig|745776.4.peg.3781"/>
<dbReference type="Proteomes" id="UP000007575">
    <property type="component" value="Plasmid P2"/>
</dbReference>
<dbReference type="Gene3D" id="3.40.50.2300">
    <property type="match status" value="1"/>
</dbReference>
<organism evidence="1 2">
    <name type="scientific">Deinococcus gobiensis (strain DSM 21396 / JCM 16679 / CGMCC 1.7299 / I-0)</name>
    <dbReference type="NCBI Taxonomy" id="745776"/>
    <lineage>
        <taxon>Bacteria</taxon>
        <taxon>Thermotogati</taxon>
        <taxon>Deinococcota</taxon>
        <taxon>Deinococci</taxon>
        <taxon>Deinococcales</taxon>
        <taxon>Deinococcaceae</taxon>
        <taxon>Deinococcus</taxon>
    </lineage>
</organism>
<keyword evidence="1" id="KW-0614">Plasmid</keyword>
<dbReference type="EMBL" id="CP002193">
    <property type="protein sequence ID" value="AFD27765.1"/>
    <property type="molecule type" value="Genomic_DNA"/>
</dbReference>
<name>H8H2L8_DEIGI</name>
<dbReference type="InterPro" id="IPR011006">
    <property type="entry name" value="CheY-like_superfamily"/>
</dbReference>
<gene>
    <name evidence="1" type="ordered locus">DGo_PB0496</name>
</gene>
<evidence type="ECO:0000313" key="2">
    <source>
        <dbReference type="Proteomes" id="UP000007575"/>
    </source>
</evidence>